<gene>
    <name evidence="2" type="ORF">MTP13_01965</name>
</gene>
<dbReference type="RefSeq" id="WP_243569388.1">
    <property type="nucleotide sequence ID" value="NZ_BAAARD010000005.1"/>
</dbReference>
<accession>A0ABY4AXS9</accession>
<organism evidence="2 3">
    <name type="scientific">Agromyces soli</name>
    <dbReference type="NCBI Taxonomy" id="659012"/>
    <lineage>
        <taxon>Bacteria</taxon>
        <taxon>Bacillati</taxon>
        <taxon>Actinomycetota</taxon>
        <taxon>Actinomycetes</taxon>
        <taxon>Micrococcales</taxon>
        <taxon>Microbacteriaceae</taxon>
        <taxon>Agromyces</taxon>
    </lineage>
</organism>
<protein>
    <submittedName>
        <fullName evidence="2">FBP domain-containing protein</fullName>
    </submittedName>
</protein>
<feature type="domain" description="Elongation factor G-binding protein C-terminal treble-clef zinc-finger" evidence="1">
    <location>
        <begin position="8"/>
        <end position="161"/>
    </location>
</feature>
<proteinExistence type="predicted"/>
<keyword evidence="3" id="KW-1185">Reference proteome</keyword>
<evidence type="ECO:0000259" key="1">
    <source>
        <dbReference type="Pfam" id="PF16571"/>
    </source>
</evidence>
<dbReference type="EMBL" id="CP094533">
    <property type="protein sequence ID" value="UOE26571.1"/>
    <property type="molecule type" value="Genomic_DNA"/>
</dbReference>
<sequence>MRALSEAEIRGSFVNATPAELEQFELPIEVLVAEWERLDALAWRDRSNRRLGYLVTLLDDEPVGIVLRAAETTMSRHRAAICNLCHTQQPADQVTLFSARRAGPAGAKGDSLGSYLCADLSCQENVRLHAPLAPAEVRDGWQALRRIEGLARRTRDFVANVRG</sequence>
<dbReference type="Proteomes" id="UP000831304">
    <property type="component" value="Chromosome"/>
</dbReference>
<evidence type="ECO:0000313" key="3">
    <source>
        <dbReference type="Proteomes" id="UP000831304"/>
    </source>
</evidence>
<name>A0ABY4AXS9_9MICO</name>
<reference evidence="2 3" key="1">
    <citation type="submission" date="2022-03" db="EMBL/GenBank/DDBJ databases">
        <title>Agromyces sp. isolated from the gut of P. brevitarsis seulensis larvae.</title>
        <authorList>
            <person name="Won M."/>
            <person name="Kwon S.-W."/>
        </authorList>
    </citation>
    <scope>NUCLEOTIDE SEQUENCE [LARGE SCALE GENOMIC DNA]</scope>
    <source>
        <strain evidence="2 3">KACC 16215</strain>
    </source>
</reference>
<dbReference type="Pfam" id="PF16571">
    <property type="entry name" value="FBP_C"/>
    <property type="match status" value="1"/>
</dbReference>
<dbReference type="InterPro" id="IPR032330">
    <property type="entry name" value="EF-G-binding_C"/>
</dbReference>
<evidence type="ECO:0000313" key="2">
    <source>
        <dbReference type="EMBL" id="UOE26571.1"/>
    </source>
</evidence>